<feature type="region of interest" description="Disordered" evidence="1">
    <location>
        <begin position="176"/>
        <end position="323"/>
    </location>
</feature>
<dbReference type="HOGENOM" id="CLU_761184_0_0_1"/>
<dbReference type="InterPro" id="IPR019481">
    <property type="entry name" value="TFIIIC_triple_barrel"/>
</dbReference>
<dbReference type="Proteomes" id="UP000017200">
    <property type="component" value="Unassembled WGS sequence"/>
</dbReference>
<evidence type="ECO:0000313" key="3">
    <source>
        <dbReference type="EMBL" id="KDE07133.1"/>
    </source>
</evidence>
<keyword evidence="5" id="KW-1185">Reference proteome</keyword>
<evidence type="ECO:0000256" key="1">
    <source>
        <dbReference type="SAM" id="MobiDB-lite"/>
    </source>
</evidence>
<feature type="compositionally biased region" description="Basic residues" evidence="1">
    <location>
        <begin position="185"/>
        <end position="203"/>
    </location>
</feature>
<dbReference type="EMBL" id="GL541662">
    <property type="protein sequence ID" value="KDE07133.1"/>
    <property type="molecule type" value="Genomic_DNA"/>
</dbReference>
<feature type="domain" description="Transcription factor TFIIIC triple barrel" evidence="2">
    <location>
        <begin position="43"/>
        <end position="138"/>
    </location>
</feature>
<dbReference type="AlphaFoldDB" id="U5H5G5"/>
<reference evidence="3" key="2">
    <citation type="submission" date="2010-11" db="EMBL/GenBank/DDBJ databases">
        <authorList>
            <consortium name="The Broad Institute Genome Sequencing Platform"/>
            <person name="Earl A."/>
            <person name="Ward D."/>
            <person name="Feldgarden M."/>
            <person name="Gevers D."/>
            <person name="Butler R."/>
            <person name="Young S.K."/>
            <person name="Zeng Q."/>
            <person name="Gargeya S."/>
            <person name="Fitzgerald M."/>
            <person name="Haas B."/>
            <person name="Abouelleil A."/>
            <person name="Alvarado L."/>
            <person name="Arachchi H.M."/>
            <person name="Berlin A."/>
            <person name="Brown A."/>
            <person name="Chapman S.B."/>
            <person name="Chen Z."/>
            <person name="Dunbar C."/>
            <person name="Freedman E."/>
            <person name="Gearin G."/>
            <person name="Gellesch M."/>
            <person name="Goldberg J."/>
            <person name="Griggs A."/>
            <person name="Gujja S."/>
            <person name="Heilman E."/>
            <person name="Heiman D."/>
            <person name="Howarth C."/>
            <person name="Larson L."/>
            <person name="Lui A."/>
            <person name="MacDonald P.J.P."/>
            <person name="Mehta T."/>
            <person name="Montmayeur A."/>
            <person name="Murphy C."/>
            <person name="Neiman D."/>
            <person name="Pearson M."/>
            <person name="Priest M."/>
            <person name="Roberts A."/>
            <person name="Saif S."/>
            <person name="Shea T."/>
            <person name="Shenoy N."/>
            <person name="Sisk P."/>
            <person name="Stolte C."/>
            <person name="Sykes S."/>
            <person name="White J."/>
            <person name="Yandava C."/>
            <person name="Wortman J."/>
            <person name="Nusbaum C."/>
            <person name="Birren B."/>
        </authorList>
    </citation>
    <scope>NUCLEOTIDE SEQUENCE</scope>
    <source>
        <strain evidence="3">P1A1 Lamole</strain>
    </source>
</reference>
<protein>
    <recommendedName>
        <fullName evidence="2">Transcription factor TFIIIC triple barrel domain-containing protein</fullName>
    </recommendedName>
</protein>
<dbReference type="EMBL" id="AEIJ01000244">
    <property type="status" value="NOT_ANNOTATED_CDS"/>
    <property type="molecule type" value="Genomic_DNA"/>
</dbReference>
<feature type="compositionally biased region" description="Basic residues" evidence="1">
    <location>
        <begin position="277"/>
        <end position="288"/>
    </location>
</feature>
<dbReference type="STRING" id="683840.U5H5G5"/>
<gene>
    <name evidence="3" type="ORF">MVLG_02538</name>
</gene>
<dbReference type="OrthoDB" id="1877767at2759"/>
<feature type="compositionally biased region" description="Basic and acidic residues" evidence="1">
    <location>
        <begin position="205"/>
        <end position="217"/>
    </location>
</feature>
<dbReference type="Gene3D" id="2.60.40.4370">
    <property type="match status" value="1"/>
</dbReference>
<dbReference type="EnsemblFungi" id="MVLG_02538T0">
    <property type="protein sequence ID" value="MVLG_02538T0"/>
    <property type="gene ID" value="MVLG_02538"/>
</dbReference>
<name>U5H5G5_USTV1</name>
<organism evidence="3">
    <name type="scientific">Microbotryum lychnidis-dioicae (strain p1A1 Lamole / MvSl-1064)</name>
    <name type="common">Anther smut fungus</name>
    <dbReference type="NCBI Taxonomy" id="683840"/>
    <lineage>
        <taxon>Eukaryota</taxon>
        <taxon>Fungi</taxon>
        <taxon>Dikarya</taxon>
        <taxon>Basidiomycota</taxon>
        <taxon>Pucciniomycotina</taxon>
        <taxon>Microbotryomycetes</taxon>
        <taxon>Microbotryales</taxon>
        <taxon>Microbotryaceae</taxon>
        <taxon>Microbotryum</taxon>
    </lineage>
</organism>
<evidence type="ECO:0000313" key="5">
    <source>
        <dbReference type="Proteomes" id="UP000017200"/>
    </source>
</evidence>
<accession>U5H5G5</accession>
<reference evidence="5" key="1">
    <citation type="submission" date="2010-11" db="EMBL/GenBank/DDBJ databases">
        <title>The genome sequence of Microbotryum violaceum strain p1A1 Lamole.</title>
        <authorList>
            <person name="Cuomo C."/>
            <person name="Perlin M."/>
            <person name="Young S.K."/>
            <person name="Zeng Q."/>
            <person name="Gargeya S."/>
            <person name="Alvarado L."/>
            <person name="Berlin A."/>
            <person name="Chapman S.B."/>
            <person name="Chen Z."/>
            <person name="Freedman E."/>
            <person name="Gellesch M."/>
            <person name="Goldberg J."/>
            <person name="Griggs A."/>
            <person name="Gujja S."/>
            <person name="Heilman E."/>
            <person name="Heiman D."/>
            <person name="Howarth C."/>
            <person name="Mehta T."/>
            <person name="Neiman D."/>
            <person name="Pearson M."/>
            <person name="Roberts A."/>
            <person name="Saif S."/>
            <person name="Shea T."/>
            <person name="Shenoy N."/>
            <person name="Sisk P."/>
            <person name="Stolte C."/>
            <person name="Sykes S."/>
            <person name="White J."/>
            <person name="Yandava C."/>
            <person name="Haas B."/>
            <person name="Nusbaum C."/>
            <person name="Birren B."/>
        </authorList>
    </citation>
    <scope>NUCLEOTIDE SEQUENCE [LARGE SCALE GENOMIC DNA]</scope>
    <source>
        <strain evidence="5">p1A1 Lamole</strain>
    </source>
</reference>
<dbReference type="InParanoid" id="U5H5G5"/>
<sequence>MPFTSAADCVDPPLVDRTWTRVERLEPREHQVNDADDSDEWEQDEVTYLTLDFGAKLAVETLNQERGHIQLLGLESSTPYARVGPQFYQGQHETLIGDQMLLQHHRGSFASETETSPSHYVPLPSTSTSRIYFQPVSIKPKEDPVPVVDPKNHTTPIPASLLMTGKLKFKSRIASRAEKALPKIPKVKRKPGRPKGSKNKYKKGQWTDEEHVEHANDEEGMLPALPTLEMDDPEELERRSSLQGGRTPTPPPPPPPPKRRGRPPKPKDPNAPPTAAKKAKAPAKRRVKRIESDATLDSSDFGEGRMDVDEASEEEYVRSNVDTCSNAAAGESTRRVPRRSAATAATAAVAIAVSGGEQLVISDDEENEA</sequence>
<proteinExistence type="predicted"/>
<evidence type="ECO:0000313" key="4">
    <source>
        <dbReference type="EnsemblFungi" id="MVLG_02538T0"/>
    </source>
</evidence>
<reference evidence="4" key="4">
    <citation type="submission" date="2015-06" db="UniProtKB">
        <authorList>
            <consortium name="EnsemblFungi"/>
        </authorList>
    </citation>
    <scope>IDENTIFICATION</scope>
</reference>
<dbReference type="Pfam" id="PF10419">
    <property type="entry name" value="TFIIIC_sub6"/>
    <property type="match status" value="1"/>
</dbReference>
<reference evidence="3 5" key="3">
    <citation type="journal article" date="2015" name="BMC Genomics">
        <title>Sex and parasites: genomic and transcriptomic analysis of Microbotryum lychnidis-dioicae, the biotrophic and plant-castrating anther smut fungus.</title>
        <authorList>
            <person name="Perlin M.H."/>
            <person name="Amselem J."/>
            <person name="Fontanillas E."/>
            <person name="Toh S.S."/>
            <person name="Chen Z."/>
            <person name="Goldberg J."/>
            <person name="Duplessis S."/>
            <person name="Henrissat B."/>
            <person name="Young S."/>
            <person name="Zeng Q."/>
            <person name="Aguileta G."/>
            <person name="Petit E."/>
            <person name="Badouin H."/>
            <person name="Andrews J."/>
            <person name="Razeeq D."/>
            <person name="Gabaldon T."/>
            <person name="Quesneville H."/>
            <person name="Giraud T."/>
            <person name="Hood M.E."/>
            <person name="Schultz D.J."/>
            <person name="Cuomo C.A."/>
        </authorList>
    </citation>
    <scope>NUCLEOTIDE SEQUENCE [LARGE SCALE GENOMIC DNA]</scope>
    <source>
        <strain evidence="3">P1A1 Lamole</strain>
        <strain evidence="5">p1A1 Lamole</strain>
    </source>
</reference>
<evidence type="ECO:0000259" key="2">
    <source>
        <dbReference type="Pfam" id="PF10419"/>
    </source>
</evidence>